<dbReference type="SUPFAM" id="SSF63825">
    <property type="entry name" value="YWTD domain"/>
    <property type="match status" value="1"/>
</dbReference>
<reference evidence="3 4" key="1">
    <citation type="journal article" date="2011" name="Proc. Natl. Acad. Sci. U.S.A.">
        <title>Niche of harmful alga Aureococcus anophagefferens revealed through ecogenomics.</title>
        <authorList>
            <person name="Gobler C.J."/>
            <person name="Berry D.L."/>
            <person name="Dyhrman S.T."/>
            <person name="Wilhelm S.W."/>
            <person name="Salamov A."/>
            <person name="Lobanov A.V."/>
            <person name="Zhang Y."/>
            <person name="Collier J.L."/>
            <person name="Wurch L.L."/>
            <person name="Kustka A.B."/>
            <person name="Dill B.D."/>
            <person name="Shah M."/>
            <person name="VerBerkmoes N.C."/>
            <person name="Kuo A."/>
            <person name="Terry A."/>
            <person name="Pangilinan J."/>
            <person name="Lindquist E.A."/>
            <person name="Lucas S."/>
            <person name="Paulsen I.T."/>
            <person name="Hattenrath-Lehmann T.K."/>
            <person name="Talmage S.C."/>
            <person name="Walker E.A."/>
            <person name="Koch F."/>
            <person name="Burson A.M."/>
            <person name="Marcoval M.A."/>
            <person name="Tang Y.Z."/>
            <person name="Lecleir G.R."/>
            <person name="Coyne K.J."/>
            <person name="Berg G.M."/>
            <person name="Bertrand E.M."/>
            <person name="Saito M.A."/>
            <person name="Gladyshev V.N."/>
            <person name="Grigoriev I.V."/>
        </authorList>
    </citation>
    <scope>NUCLEOTIDE SEQUENCE [LARGE SCALE GENOMIC DNA]</scope>
    <source>
        <strain evidence="4">CCMP 1984</strain>
    </source>
</reference>
<dbReference type="Proteomes" id="UP000002729">
    <property type="component" value="Unassembled WGS sequence"/>
</dbReference>
<organism evidence="4">
    <name type="scientific">Aureococcus anophagefferens</name>
    <name type="common">Harmful bloom alga</name>
    <dbReference type="NCBI Taxonomy" id="44056"/>
    <lineage>
        <taxon>Eukaryota</taxon>
        <taxon>Sar</taxon>
        <taxon>Stramenopiles</taxon>
        <taxon>Ochrophyta</taxon>
        <taxon>Pelagophyceae</taxon>
        <taxon>Pelagomonadales</taxon>
        <taxon>Pelagomonadaceae</taxon>
        <taxon>Aureococcus</taxon>
    </lineage>
</organism>
<feature type="compositionally biased region" description="Polar residues" evidence="1">
    <location>
        <begin position="1435"/>
        <end position="1458"/>
    </location>
</feature>
<keyword evidence="2" id="KW-1133">Transmembrane helix</keyword>
<evidence type="ECO:0000256" key="1">
    <source>
        <dbReference type="SAM" id="MobiDB-lite"/>
    </source>
</evidence>
<dbReference type="RefSeq" id="XP_009041932.1">
    <property type="nucleotide sequence ID" value="XM_009043684.1"/>
</dbReference>
<feature type="region of interest" description="Disordered" evidence="1">
    <location>
        <begin position="1427"/>
        <end position="1461"/>
    </location>
</feature>
<feature type="region of interest" description="Disordered" evidence="1">
    <location>
        <begin position="2750"/>
        <end position="2789"/>
    </location>
</feature>
<keyword evidence="2" id="KW-0472">Membrane</keyword>
<feature type="compositionally biased region" description="Low complexity" evidence="1">
    <location>
        <begin position="2843"/>
        <end position="2865"/>
    </location>
</feature>
<protein>
    <submittedName>
        <fullName evidence="3">Uncharacterized protein</fullName>
    </submittedName>
</protein>
<feature type="region of interest" description="Disordered" evidence="1">
    <location>
        <begin position="103"/>
        <end position="126"/>
    </location>
</feature>
<keyword evidence="4" id="KW-1185">Reference proteome</keyword>
<sequence length="2990" mass="325618">MNEKYLSKFLRAPYILNEKTIEGLYNDIKDLDEFSLKIYMDEFKGKSYSQSPAKYQSVSREVSGSLPRSIRRSPAKYQAVSREVSGGLPRSIRQSPAKYQAVSREVSGGLPRSIRRSPAKYQAVSREVSGGLPRSIRRSPAKYQAVSREVSGGLPRSIRRSPAKYQAVSREVSVSLPRSIRQSPAKYQAVSREVSGSLPRSIRRSPAKYQAVSREVSGGLPRSIRQSPAKYQAVSREVSGGLPRSIRQSPAKYQAVSREVSGSLPRSISQSPAKYQAYRNGVKDNVGQEWRKRQELTLSAAEGVHGSLVLRPYGLATSGFGLFATDRLAKAAFAIVLSDPGNGIATKIFVGEDEVGDISAKDDNTVAVAMTRCIVVLHRAKGLWTVTRLPTFDNAKFRGVSWSPDPMIIYGVDESQNCIWQLKAGGGPPTRIAGTQKRGALSIGGRATACALQGPTFCCQVGESIVFAETAAGQLRLLTDIYPWVHRVMSTVASWACSFEHTADAAAHTTSLADAVKATRALDELLCELHHQNYVVTGRRGADAQGPVGNVSACVRACVSCKIGFYERVITTLAALGVPAHVAREVRAAVFGTPRNEKWPMPYVLQYLLARSKAIHEDMKRRNPCGFSYMTSPASRHAPADHYSCDGARAATEIYTLQKAGRRGRSKEAKAERKTAVADAALMRGVAERLKGKRQAPPKARGMEGPGAYVDARWAPISAGVADQEVRARQLALDDAPLADAGRGGDRRTLLFRAGDLVIVDYDGDARLAQLKESLVRVSTETGRGTTRATTRTMEPPRPSVRLYVQRDDGERDEETNSVAYETSRFAWVEVEARNICAGVRKEKIFAVEYNKDASRRIASFRVYDDEAERLTSIWRHGGDLDDTPPPSDDDDDDSDDEPSGGGRKRKRNTPKLESRRRVGVIRLLVLLRVPHRHPRAVHLGEHDLEGVVHGRLGDGARRRRDDRGRQELRHALPLVFLEVRRVAAVAVRRVLLLHVVVDARLDAPRDLVELALVVAHVAPREQLLAARRSPGRRGRSGACDVHDVHGQRLRVLEVVARPRLRVAVGGLGLALEHARLPAEVRLGLVEFVVRALAAAELARSVVSKRAAPSRASATEPWRTRFVVNGRGFSVANTVYIVAGVLAVLEGDAHGEVVVADAAPDDRRIEFAADEVDCVGERELDAPVDRVHCWDRCIIPHYRAAVRSLSISLFDDKIKQIEPIRTLVSMRAYLSIVLLSFCTSFGWGCSHYKLELFDYTGDGWSGNQYHFVDELGNTIISGTLTLADGSFSERYVCADDGCYRVKVGGNPYGNLDQIDWTLTMIEDPFDTVSGTAYGEITVQLSGGKILENACSRPPSLSNVPTRHPTSTPGPTLTPEPTPRATTCYHLESLSILGNGWNDNAVSREVSGGLPRSIRQSPAKYQAVSREVSGGLPRSIRQSPAKYQSVSREVSGSLPQSIRRSPAKYQAVSREVSGGLPRSIRRSPAKYQAVSREVSGSLPRSIRRSPAKYQAVSREVSGSLPRSIRQSPAKYQAVSREVSVSLPRSIRRIETELKIMRKRQELTLSAAEGVHGSLVLRPYGLATSGFGLFATDRLAKAAFAIVLSDPGNGIATKIFVGEDEVGDISAKDDNTVAVAMTRCIVVRSLSISLFDDKIKQIEPIRTLVSMRAYLSIVLLSFCTSFGWGCSHYKLELFDYTGDGWSGNQYHFVDELGNTIISGTLTLADGSFSERYVCADDGCYRVKVGGNPYGNLDQIDWTLTMIEDPFDTVSGTAYGEITVQLSGGKILENACSRPPSLSNVPTRHPTSTPGPTLTPEPTPRATTCYHLESLSILGNGWNDNVLDIKSDYLFLTYTFDDGFYKEDSVCIDDGCYDFRFGGGSQLDAAGFRFVFDDKFYGEVPTSGLIGLSQGAVSMGQCTSQPSLSTPPSISPNPSPSPSVSKSPTVTFTPTNTHSPSVDACKPECYHNTCFDLILAYEDTTCENLQELGCTCANCRCPDPRPTSVPSASLKPTLTKTPTAAPTTATPTTPKPSLMPHARPPNLDSISTDDTDDEMLLSSEEGLLIVFWIAGTQKRGALSIGGRATACALQGPTFCCQVGESIVFAETAAGQLRLLTDIYPWVHRVMSTVASWACSFEHTADAAAHTTSLADAVKATRALDELLCELHHQNYVVTGRRGADAQGPVGNVSACVRACVSCKIGFYERVITTLAALGVPAHVAREVRAAVFGTPRNEKWPMPYVLQYLLARSKAIHEDMKRRNPCGFSYMTSPASRHAPADHYSCDGARAATEIYTLQKAGRRGRSKEAKAERKTAVADAALMRGVAERLKGKRQAPPKARGMEGPGAYVDARWAPISAGVADQEVRARQLALDDAPLADAGRGGDRRTLLFRAGDLVIVDYDGDARLAQLKESLVYIVAGVLAVLEGDAHGEVVVADAAPDDRRIEFAADEVDCVGERELDAPVDRVHCWDRCIIPHYRAAVRSLSISLFDDKIKQIEPIRTLVSMRAYLSIVLLSFCTSFGWGCSHYKLELFDYTGDGWSGNQYHFVDELGNTIISGTLTLADGSFSERYVCADDGCYRVKVGGNPYGNLDQIDWTLTMIEDPFDTVSGTAYGEITVQLSGGKILENACSRPPSLSNVPTRHPTSTPGPTLTPEPTPRATTCYHLESLSILGNGWNDNVLDIKSDYLFLTYTFDDGFYKEDSVCIDDGCYDFRFGGGSQLDAAGFRFVFDDKFYGEVPTSGLIGLSQGAVSMGQCTSQPSLSTPPSISPNPSPSPSVSKSPTVTFTPTNTHSPSVDACKPECYHNTCFDLILAYEDTTCENLQELGCTCANCRCPDPRPTSVPSASLKPTLTKTPTAAPTTATPTTPKPSLMPHARPPNLDSISTDDTDDEMLLSSEEGLLIVFCIAFVSVSLGLCLRDLKHKRDSAREVEIHAHQAGIVNASAKHTVEQRKNTCSAPELVNATETHINTAPEKQNSSLPVANIKEDVIEFSYI</sequence>
<name>F0YNE6_AURAN</name>
<feature type="region of interest" description="Disordered" evidence="1">
    <location>
        <begin position="875"/>
        <end position="913"/>
    </location>
</feature>
<keyword evidence="2" id="KW-0812">Transmembrane</keyword>
<dbReference type="KEGG" id="aaf:AURANDRAFT_68075"/>
<feature type="compositionally biased region" description="Low complexity" evidence="1">
    <location>
        <begin position="1916"/>
        <end position="1925"/>
    </location>
</feature>
<feature type="compositionally biased region" description="Acidic residues" evidence="1">
    <location>
        <begin position="888"/>
        <end position="899"/>
    </location>
</feature>
<dbReference type="eggNOG" id="ENOG502SE56">
    <property type="taxonomic scope" value="Eukaryota"/>
</dbReference>
<feature type="region of interest" description="Disordered" evidence="1">
    <location>
        <begin position="60"/>
        <end position="82"/>
    </location>
</feature>
<dbReference type="GeneID" id="20226590"/>
<feature type="transmembrane region" description="Helical" evidence="2">
    <location>
        <begin position="2895"/>
        <end position="2913"/>
    </location>
</feature>
<evidence type="ECO:0000313" key="4">
    <source>
        <dbReference type="Proteomes" id="UP000002729"/>
    </source>
</evidence>
<feature type="compositionally biased region" description="Low complexity" evidence="1">
    <location>
        <begin position="2007"/>
        <end position="2029"/>
    </location>
</feature>
<accession>F0YNE6</accession>
<dbReference type="EMBL" id="GL833174">
    <property type="protein sequence ID" value="EGB03359.1"/>
    <property type="molecule type" value="Genomic_DNA"/>
</dbReference>
<feature type="compositionally biased region" description="Low complexity" evidence="1">
    <location>
        <begin position="1935"/>
        <end position="1948"/>
    </location>
</feature>
<feature type="region of interest" description="Disordered" evidence="1">
    <location>
        <begin position="1352"/>
        <end position="1378"/>
    </location>
</feature>
<proteinExistence type="predicted"/>
<dbReference type="InParanoid" id="F0YNE6"/>
<feature type="region of interest" description="Disordered" evidence="1">
    <location>
        <begin position="1792"/>
        <end position="1817"/>
    </location>
</feature>
<feature type="region of interest" description="Disordered" evidence="1">
    <location>
        <begin position="2836"/>
        <end position="2871"/>
    </location>
</feature>
<feature type="region of interest" description="Disordered" evidence="1">
    <location>
        <begin position="2000"/>
        <end position="2035"/>
    </location>
</feature>
<feature type="region of interest" description="Disordered" evidence="1">
    <location>
        <begin position="2628"/>
        <end position="2653"/>
    </location>
</feature>
<gene>
    <name evidence="3" type="ORF">AURANDRAFT_68075</name>
</gene>
<feature type="compositionally biased region" description="Low complexity" evidence="1">
    <location>
        <begin position="2771"/>
        <end position="2784"/>
    </location>
</feature>
<evidence type="ECO:0000256" key="2">
    <source>
        <dbReference type="SAM" id="Phobius"/>
    </source>
</evidence>
<feature type="region of interest" description="Disordered" evidence="1">
    <location>
        <begin position="1914"/>
        <end position="1953"/>
    </location>
</feature>
<evidence type="ECO:0000313" key="3">
    <source>
        <dbReference type="EMBL" id="EGB03359.1"/>
    </source>
</evidence>
<feature type="compositionally biased region" description="Low complexity" evidence="1">
    <location>
        <begin position="2752"/>
        <end position="2761"/>
    </location>
</feature>